<feature type="transmembrane region" description="Helical" evidence="7">
    <location>
        <begin position="235"/>
        <end position="253"/>
    </location>
</feature>
<feature type="transmembrane region" description="Helical" evidence="7">
    <location>
        <begin position="405"/>
        <end position="424"/>
    </location>
</feature>
<gene>
    <name evidence="9" type="ORF">BJ992_006175</name>
</gene>
<name>A0A7X0IK92_9ACTN</name>
<keyword evidence="3" id="KW-1003">Cell membrane</keyword>
<dbReference type="PANTHER" id="PTHR42718:SF46">
    <property type="entry name" value="BLR6921 PROTEIN"/>
    <property type="match status" value="1"/>
</dbReference>
<dbReference type="SUPFAM" id="SSF103473">
    <property type="entry name" value="MFS general substrate transporter"/>
    <property type="match status" value="1"/>
</dbReference>
<dbReference type="Pfam" id="PF07690">
    <property type="entry name" value="MFS_1"/>
    <property type="match status" value="1"/>
</dbReference>
<dbReference type="RefSeq" id="WP_184986983.1">
    <property type="nucleotide sequence ID" value="NZ_BAAALO010000021.1"/>
</dbReference>
<feature type="transmembrane region" description="Helical" evidence="7">
    <location>
        <begin position="274"/>
        <end position="297"/>
    </location>
</feature>
<dbReference type="GO" id="GO:0022857">
    <property type="term" value="F:transmembrane transporter activity"/>
    <property type="evidence" value="ECO:0007669"/>
    <property type="project" value="InterPro"/>
</dbReference>
<feature type="transmembrane region" description="Helical" evidence="7">
    <location>
        <begin position="436"/>
        <end position="454"/>
    </location>
</feature>
<dbReference type="InterPro" id="IPR036259">
    <property type="entry name" value="MFS_trans_sf"/>
</dbReference>
<reference evidence="9 10" key="1">
    <citation type="submission" date="2020-08" db="EMBL/GenBank/DDBJ databases">
        <title>Sequencing the genomes of 1000 actinobacteria strains.</title>
        <authorList>
            <person name="Klenk H.-P."/>
        </authorList>
    </citation>
    <scope>NUCLEOTIDE SEQUENCE [LARGE SCALE GENOMIC DNA]</scope>
    <source>
        <strain evidence="9 10">DSM 44936</strain>
    </source>
</reference>
<evidence type="ECO:0000313" key="9">
    <source>
        <dbReference type="EMBL" id="MBB6476744.1"/>
    </source>
</evidence>
<dbReference type="PROSITE" id="PS50850">
    <property type="entry name" value="MFS"/>
    <property type="match status" value="1"/>
</dbReference>
<keyword evidence="4 7" id="KW-0812">Transmembrane</keyword>
<sequence length="461" mass="46837">MSEVLQQEPRVVDRRPTGPLVMAGLVCGPIASMVDSNAVNVAVSEIGQELNAPLATVGWIVSAYLLGIGVCLPATAWLARRIGNRRLYMIALAAFALSSAACGLAPGIEALIALRAVQGFASAPLIPLALTLLFGGERERGARPPMVAGLLFFLAPALGPTVGGLLVAAGGWRLIFLINVPLVAFGLLGVSRLTADPPRTDADRGPLDLVGLALLALGATAAIYGASLITSGTRWGSVPAVAGLALLGGYVLHARRTSHPALALGLLSTLGSRVAVLVSVVASIVLFAVMFLIPVFLLREQGLSPVAAGLVLLPQGIAMGVCTGLGEKLAAARGLRTTVACGMLLLAAVTGLLLLVTATTPPWLLAALLAGRGVALGLTLQPIIMGMMNGLSKEDMADGTTVFNVAQRVGGSLGIAGIAAFYEARAPHGDAFHETVLLLVALSLAGLALTPVLSRPTASSG</sequence>
<dbReference type="AlphaFoldDB" id="A0A7X0IK92"/>
<dbReference type="Proteomes" id="UP000555564">
    <property type="component" value="Unassembled WGS sequence"/>
</dbReference>
<feature type="transmembrane region" description="Helical" evidence="7">
    <location>
        <begin position="112"/>
        <end position="134"/>
    </location>
</feature>
<feature type="transmembrane region" description="Helical" evidence="7">
    <location>
        <begin position="174"/>
        <end position="195"/>
    </location>
</feature>
<dbReference type="InterPro" id="IPR011701">
    <property type="entry name" value="MFS"/>
</dbReference>
<feature type="transmembrane region" description="Helical" evidence="7">
    <location>
        <begin position="337"/>
        <end position="357"/>
    </location>
</feature>
<keyword evidence="5 7" id="KW-1133">Transmembrane helix</keyword>
<evidence type="ECO:0000256" key="1">
    <source>
        <dbReference type="ARBA" id="ARBA00004651"/>
    </source>
</evidence>
<evidence type="ECO:0000256" key="6">
    <source>
        <dbReference type="ARBA" id="ARBA00023136"/>
    </source>
</evidence>
<protein>
    <submittedName>
        <fullName evidence="9">EmrB/QacA subfamily drug resistance transporter</fullName>
    </submittedName>
</protein>
<evidence type="ECO:0000256" key="5">
    <source>
        <dbReference type="ARBA" id="ARBA00022989"/>
    </source>
</evidence>
<keyword evidence="6 7" id="KW-0472">Membrane</keyword>
<evidence type="ECO:0000256" key="7">
    <source>
        <dbReference type="SAM" id="Phobius"/>
    </source>
</evidence>
<keyword evidence="10" id="KW-1185">Reference proteome</keyword>
<accession>A0A7X0IK92</accession>
<proteinExistence type="predicted"/>
<dbReference type="InterPro" id="IPR020846">
    <property type="entry name" value="MFS_dom"/>
</dbReference>
<evidence type="ECO:0000256" key="3">
    <source>
        <dbReference type="ARBA" id="ARBA00022475"/>
    </source>
</evidence>
<feature type="transmembrane region" description="Helical" evidence="7">
    <location>
        <begin position="207"/>
        <end position="229"/>
    </location>
</feature>
<feature type="transmembrane region" description="Helical" evidence="7">
    <location>
        <begin position="146"/>
        <end position="168"/>
    </location>
</feature>
<evidence type="ECO:0000259" key="8">
    <source>
        <dbReference type="PROSITE" id="PS50850"/>
    </source>
</evidence>
<organism evidence="9 10">
    <name type="scientific">Sphaerisporangium rubeum</name>
    <dbReference type="NCBI Taxonomy" id="321317"/>
    <lineage>
        <taxon>Bacteria</taxon>
        <taxon>Bacillati</taxon>
        <taxon>Actinomycetota</taxon>
        <taxon>Actinomycetes</taxon>
        <taxon>Streptosporangiales</taxon>
        <taxon>Streptosporangiaceae</taxon>
        <taxon>Sphaerisporangium</taxon>
    </lineage>
</organism>
<feature type="transmembrane region" description="Helical" evidence="7">
    <location>
        <begin position="57"/>
        <end position="79"/>
    </location>
</feature>
<feature type="transmembrane region" description="Helical" evidence="7">
    <location>
        <begin position="86"/>
        <end position="106"/>
    </location>
</feature>
<evidence type="ECO:0000256" key="2">
    <source>
        <dbReference type="ARBA" id="ARBA00022448"/>
    </source>
</evidence>
<keyword evidence="2" id="KW-0813">Transport</keyword>
<dbReference type="Gene3D" id="1.20.1250.20">
    <property type="entry name" value="MFS general substrate transporter like domains"/>
    <property type="match status" value="1"/>
</dbReference>
<dbReference type="EMBL" id="JACHIU010000001">
    <property type="protein sequence ID" value="MBB6476744.1"/>
    <property type="molecule type" value="Genomic_DNA"/>
</dbReference>
<comment type="caution">
    <text evidence="9">The sequence shown here is derived from an EMBL/GenBank/DDBJ whole genome shotgun (WGS) entry which is preliminary data.</text>
</comment>
<dbReference type="Gene3D" id="1.20.1720.10">
    <property type="entry name" value="Multidrug resistance protein D"/>
    <property type="match status" value="1"/>
</dbReference>
<dbReference type="GO" id="GO:0005886">
    <property type="term" value="C:plasma membrane"/>
    <property type="evidence" value="ECO:0007669"/>
    <property type="project" value="UniProtKB-SubCell"/>
</dbReference>
<evidence type="ECO:0000313" key="10">
    <source>
        <dbReference type="Proteomes" id="UP000555564"/>
    </source>
</evidence>
<evidence type="ECO:0000256" key="4">
    <source>
        <dbReference type="ARBA" id="ARBA00022692"/>
    </source>
</evidence>
<dbReference type="PANTHER" id="PTHR42718">
    <property type="entry name" value="MAJOR FACILITATOR SUPERFAMILY MULTIDRUG TRANSPORTER MFSC"/>
    <property type="match status" value="1"/>
</dbReference>
<comment type="subcellular location">
    <subcellularLocation>
        <location evidence="1">Cell membrane</location>
        <topology evidence="1">Multi-pass membrane protein</topology>
    </subcellularLocation>
</comment>
<feature type="transmembrane region" description="Helical" evidence="7">
    <location>
        <begin position="363"/>
        <end position="384"/>
    </location>
</feature>
<feature type="domain" description="Major facilitator superfamily (MFS) profile" evidence="8">
    <location>
        <begin position="21"/>
        <end position="458"/>
    </location>
</feature>